<evidence type="ECO:0000259" key="2">
    <source>
        <dbReference type="Pfam" id="PF07734"/>
    </source>
</evidence>
<evidence type="ECO:0000313" key="4">
    <source>
        <dbReference type="Proteomes" id="UP000275267"/>
    </source>
</evidence>
<keyword evidence="4" id="KW-1185">Reference proteome</keyword>
<reference evidence="4" key="1">
    <citation type="journal article" date="2019" name="Nat. Commun.">
        <title>The genome of broomcorn millet.</title>
        <authorList>
            <person name="Zou C."/>
            <person name="Miki D."/>
            <person name="Li D."/>
            <person name="Tang Q."/>
            <person name="Xiao L."/>
            <person name="Rajput S."/>
            <person name="Deng P."/>
            <person name="Jia W."/>
            <person name="Huang R."/>
            <person name="Zhang M."/>
            <person name="Sun Y."/>
            <person name="Hu J."/>
            <person name="Fu X."/>
            <person name="Schnable P.S."/>
            <person name="Li F."/>
            <person name="Zhang H."/>
            <person name="Feng B."/>
            <person name="Zhu X."/>
            <person name="Liu R."/>
            <person name="Schnable J.C."/>
            <person name="Zhu J.-K."/>
            <person name="Zhang H."/>
        </authorList>
    </citation>
    <scope>NUCLEOTIDE SEQUENCE [LARGE SCALE GENOMIC DNA]</scope>
</reference>
<protein>
    <recommendedName>
        <fullName evidence="2">F-box associated beta-propeller type 1 domain-containing protein</fullName>
    </recommendedName>
</protein>
<dbReference type="PANTHER" id="PTHR31672:SF13">
    <property type="entry name" value="F-BOX PROTEIN CPR30-LIKE"/>
    <property type="match status" value="1"/>
</dbReference>
<dbReference type="EMBL" id="PQIB02000007">
    <property type="protein sequence ID" value="RLN07240.1"/>
    <property type="molecule type" value="Genomic_DNA"/>
</dbReference>
<sequence>MSGSVLEAALAPPRPSKRPRHGHEAAPSLPDEVIVERILTRAPAAATVRFRAVCRGWRAALASDHFVQAYQAVGAAAQPQPPEIFFFAPGCTSFYSSRLKFGAQQDASSPARELVTVGDLRANDLVLSGTKPCLGLTLLYQPGESAYHVCNLFTGEHVSLPPCEWANRHRPRLPPAADEHVVVRLFEDWTKQQRCEVYGLRSGGWRPLAGRAPPHAAKGLDGRSPVFVDGCFYWHIYTRTNFSGREEQLYRTPEPILSLSLDTERFGWVAPPEERARSVFHLAELDGQLCAVVDTRLVAEQYELWVRPAAPTTTPSWSLRCRINLASLPRPMREALGRGFRMLPLGSWGGKILLATSCHEVYAYDPGSNSVDMVFSVKEFIDAPREPALLLNIAMHEETVTRVRRRLLAGDVGKLKMKLGRSTVARQGGPSDRRTDDLTVTRQQQLNFGGSSSAAAGSGGGNGSVFPGGSSSGAGGRRANSATVAPGRRS</sequence>
<evidence type="ECO:0000256" key="1">
    <source>
        <dbReference type="SAM" id="MobiDB-lite"/>
    </source>
</evidence>
<dbReference type="Proteomes" id="UP000275267">
    <property type="component" value="Unassembled WGS sequence"/>
</dbReference>
<dbReference type="InterPro" id="IPR006527">
    <property type="entry name" value="F-box-assoc_dom_typ1"/>
</dbReference>
<proteinExistence type="predicted"/>
<dbReference type="InterPro" id="IPR036047">
    <property type="entry name" value="F-box-like_dom_sf"/>
</dbReference>
<feature type="region of interest" description="Disordered" evidence="1">
    <location>
        <begin position="447"/>
        <end position="490"/>
    </location>
</feature>
<dbReference type="Pfam" id="PF07734">
    <property type="entry name" value="FBA_1"/>
    <property type="match status" value="1"/>
</dbReference>
<name>A0A3L6RPD9_PANMI</name>
<gene>
    <name evidence="3" type="ORF">C2845_PM11G01140</name>
</gene>
<accession>A0A3L6RPD9</accession>
<dbReference type="AlphaFoldDB" id="A0A3L6RPD9"/>
<feature type="domain" description="F-box associated beta-propeller type 1" evidence="2">
    <location>
        <begin position="180"/>
        <end position="322"/>
    </location>
</feature>
<dbReference type="STRING" id="4540.A0A3L6RPD9"/>
<dbReference type="OrthoDB" id="682098at2759"/>
<comment type="caution">
    <text evidence="3">The sequence shown here is derived from an EMBL/GenBank/DDBJ whole genome shotgun (WGS) entry which is preliminary data.</text>
</comment>
<organism evidence="3 4">
    <name type="scientific">Panicum miliaceum</name>
    <name type="common">Proso millet</name>
    <name type="synonym">Broomcorn millet</name>
    <dbReference type="NCBI Taxonomy" id="4540"/>
    <lineage>
        <taxon>Eukaryota</taxon>
        <taxon>Viridiplantae</taxon>
        <taxon>Streptophyta</taxon>
        <taxon>Embryophyta</taxon>
        <taxon>Tracheophyta</taxon>
        <taxon>Spermatophyta</taxon>
        <taxon>Magnoliopsida</taxon>
        <taxon>Liliopsida</taxon>
        <taxon>Poales</taxon>
        <taxon>Poaceae</taxon>
        <taxon>PACMAD clade</taxon>
        <taxon>Panicoideae</taxon>
        <taxon>Panicodae</taxon>
        <taxon>Paniceae</taxon>
        <taxon>Panicinae</taxon>
        <taxon>Panicum</taxon>
        <taxon>Panicum sect. Panicum</taxon>
    </lineage>
</organism>
<feature type="region of interest" description="Disordered" evidence="1">
    <location>
        <begin position="1"/>
        <end position="27"/>
    </location>
</feature>
<dbReference type="PANTHER" id="PTHR31672">
    <property type="entry name" value="BNACNNG10540D PROTEIN"/>
    <property type="match status" value="1"/>
</dbReference>
<dbReference type="InterPro" id="IPR050796">
    <property type="entry name" value="SCF_F-box_component"/>
</dbReference>
<evidence type="ECO:0000313" key="3">
    <source>
        <dbReference type="EMBL" id="RLN07240.1"/>
    </source>
</evidence>
<dbReference type="SUPFAM" id="SSF81383">
    <property type="entry name" value="F-box domain"/>
    <property type="match status" value="1"/>
</dbReference>